<dbReference type="EMBL" id="CP147407">
    <property type="protein sequence ID" value="WXB97527.1"/>
    <property type="molecule type" value="Genomic_DNA"/>
</dbReference>
<organism evidence="1 2">
    <name type="scientific">Metabacillus sediminis</name>
    <dbReference type="NCBI Taxonomy" id="3117746"/>
    <lineage>
        <taxon>Bacteria</taxon>
        <taxon>Bacillati</taxon>
        <taxon>Bacillota</taxon>
        <taxon>Bacilli</taxon>
        <taxon>Bacillales</taxon>
        <taxon>Bacillaceae</taxon>
        <taxon>Metabacillus</taxon>
    </lineage>
</organism>
<dbReference type="Proteomes" id="UP001377337">
    <property type="component" value="Chromosome"/>
</dbReference>
<protein>
    <submittedName>
        <fullName evidence="1">DUF429 domain-containing protein</fullName>
    </submittedName>
</protein>
<evidence type="ECO:0000313" key="1">
    <source>
        <dbReference type="EMBL" id="WXB97527.1"/>
    </source>
</evidence>
<accession>A0ABZ2NIB6</accession>
<dbReference type="InterPro" id="IPR007362">
    <property type="entry name" value="DUF429"/>
</dbReference>
<evidence type="ECO:0000313" key="2">
    <source>
        <dbReference type="Proteomes" id="UP001377337"/>
    </source>
</evidence>
<gene>
    <name evidence="1" type="ORF">WCV65_03205</name>
</gene>
<sequence>MFVIGIDLSGPSNHKDTAAAFFELAGEELKLLSLESGLSDAGILKLIEKTNGFPLTIGIDSPLSYNDGGGDRPSDRWFRREMVKHGLKSSSIMPPTLTKMVYLTMRGISLAALFERVRTDIRIAEVHPGAAMMTRLSEKEKEHGRLYKKSAESRTYLLQWFESQNILGIPQGQSMTPHEIDAIAAAMAARDWIVSYPKALFPKQPPHHPYDFLC</sequence>
<dbReference type="RefSeq" id="WP_338780007.1">
    <property type="nucleotide sequence ID" value="NZ_CP147407.1"/>
</dbReference>
<proteinExistence type="predicted"/>
<dbReference type="Pfam" id="PF04250">
    <property type="entry name" value="DUF429"/>
    <property type="match status" value="1"/>
</dbReference>
<keyword evidence="2" id="KW-1185">Reference proteome</keyword>
<reference evidence="1 2" key="1">
    <citation type="submission" date="2024-02" db="EMBL/GenBank/DDBJ databases">
        <title>Seven novel Bacillus-like species.</title>
        <authorList>
            <person name="Liu G."/>
        </authorList>
    </citation>
    <scope>NUCLEOTIDE SEQUENCE [LARGE SCALE GENOMIC DNA]</scope>
    <source>
        <strain evidence="1 2">FJAT-52054</strain>
    </source>
</reference>
<name>A0ABZ2NIB6_9BACI</name>